<evidence type="ECO:0000256" key="10">
    <source>
        <dbReference type="ARBA" id="ARBA00023224"/>
    </source>
</evidence>
<keyword evidence="3 11" id="KW-1003">Cell membrane</keyword>
<evidence type="ECO:0000256" key="3">
    <source>
        <dbReference type="ARBA" id="ARBA00022475"/>
    </source>
</evidence>
<protein>
    <recommendedName>
        <fullName evidence="11">Vomeronasal type-1 receptor</fullName>
    </recommendedName>
</protein>
<feature type="transmembrane region" description="Helical" evidence="11">
    <location>
        <begin position="100"/>
        <end position="120"/>
    </location>
</feature>
<evidence type="ECO:0000313" key="12">
    <source>
        <dbReference type="Ensembl" id="ENSOANP00000025268.2"/>
    </source>
</evidence>
<keyword evidence="13" id="KW-1185">Reference proteome</keyword>
<comment type="similarity">
    <text evidence="2 11">Belongs to the G-protein coupled receptor 1 family.</text>
</comment>
<feature type="transmembrane region" description="Helical" evidence="11">
    <location>
        <begin position="140"/>
        <end position="162"/>
    </location>
</feature>
<dbReference type="Pfam" id="PF03402">
    <property type="entry name" value="V1R"/>
    <property type="match status" value="1"/>
</dbReference>
<dbReference type="GO" id="GO:0005886">
    <property type="term" value="C:plasma membrane"/>
    <property type="evidence" value="ECO:0000318"/>
    <property type="project" value="GO_Central"/>
</dbReference>
<dbReference type="HOGENOM" id="CLU_058641_4_0_1"/>
<feature type="transmembrane region" description="Helical" evidence="11">
    <location>
        <begin position="191"/>
        <end position="219"/>
    </location>
</feature>
<sequence>MYLQQGFEAGSVIKASTELARGSMLMEPSEISLVIVILLQIRIGISVNGFLLLFYIHMVSANHKLSSSDMIHAHLVLANTIILLTYGIPDTMSTWGLKNFLVARGLSICTTCLLSVFQAVTISPSTFRWARLKIQLPKCILPLCIHFWILGFLIDVSTPMYVRGPQNSTTAPVIYDLKYCSVASLSAETALAIAVVLCLRDLFFMTLMIGVSGYMVFVLHRHHQRVQNLHGPNHSSKVMPEVRAAKRVIALVALYVLLYGRQSIMFSILLNRKENSPLLVKSHMVWSPTFSAISPFLVIHSDRRIRTLWKKQFPVPSMDPSENPKEGPCSPIVLSSVLK</sequence>
<dbReference type="PANTHER" id="PTHR24062">
    <property type="entry name" value="VOMERONASAL TYPE-1 RECEPTOR"/>
    <property type="match status" value="1"/>
</dbReference>
<evidence type="ECO:0000256" key="8">
    <source>
        <dbReference type="ARBA" id="ARBA00023136"/>
    </source>
</evidence>
<keyword evidence="9 11" id="KW-0675">Receptor</keyword>
<feature type="transmembrane region" description="Helical" evidence="11">
    <location>
        <begin position="248"/>
        <end position="271"/>
    </location>
</feature>
<name>F7CE51_ORNAN</name>
<dbReference type="GeneTree" id="ENSGT01030000234553"/>
<evidence type="ECO:0000256" key="11">
    <source>
        <dbReference type="RuleBase" id="RU364061"/>
    </source>
</evidence>
<keyword evidence="6 11" id="KW-1133">Transmembrane helix</keyword>
<dbReference type="InParanoid" id="F7CE51"/>
<evidence type="ECO:0000256" key="5">
    <source>
        <dbReference type="ARBA" id="ARBA00022692"/>
    </source>
</evidence>
<keyword evidence="8 11" id="KW-0472">Membrane</keyword>
<keyword evidence="10 11" id="KW-0807">Transducer</keyword>
<evidence type="ECO:0000256" key="1">
    <source>
        <dbReference type="ARBA" id="ARBA00004651"/>
    </source>
</evidence>
<organism evidence="12 13">
    <name type="scientific">Ornithorhynchus anatinus</name>
    <name type="common">Duckbill platypus</name>
    <dbReference type="NCBI Taxonomy" id="9258"/>
    <lineage>
        <taxon>Eukaryota</taxon>
        <taxon>Metazoa</taxon>
        <taxon>Chordata</taxon>
        <taxon>Craniata</taxon>
        <taxon>Vertebrata</taxon>
        <taxon>Euteleostomi</taxon>
        <taxon>Mammalia</taxon>
        <taxon>Monotremata</taxon>
        <taxon>Ornithorhynchidae</taxon>
        <taxon>Ornithorhynchus</taxon>
    </lineage>
</organism>
<keyword evidence="5 11" id="KW-0812">Transmembrane</keyword>
<dbReference type="GO" id="GO:0019236">
    <property type="term" value="P:response to pheromone"/>
    <property type="evidence" value="ECO:0007669"/>
    <property type="project" value="UniProtKB-KW"/>
</dbReference>
<proteinExistence type="inferred from homology"/>
<dbReference type="GO" id="GO:0016503">
    <property type="term" value="F:pheromone receptor activity"/>
    <property type="evidence" value="ECO:0007669"/>
    <property type="project" value="InterPro"/>
</dbReference>
<dbReference type="Bgee" id="ENSOANG00000019914">
    <property type="expression patterns" value="Expressed in testis"/>
</dbReference>
<evidence type="ECO:0000256" key="7">
    <source>
        <dbReference type="ARBA" id="ARBA00023040"/>
    </source>
</evidence>
<dbReference type="FunFam" id="1.20.1070.10:FF:000081">
    <property type="entry name" value="Vomeronasal type-1 receptor"/>
    <property type="match status" value="1"/>
</dbReference>
<dbReference type="InterPro" id="IPR004072">
    <property type="entry name" value="Vmron_rcpt_1"/>
</dbReference>
<dbReference type="AlphaFoldDB" id="F7CE51"/>
<evidence type="ECO:0000256" key="9">
    <source>
        <dbReference type="ARBA" id="ARBA00023170"/>
    </source>
</evidence>
<dbReference type="SUPFAM" id="SSF81321">
    <property type="entry name" value="Family A G protein-coupled receptor-like"/>
    <property type="match status" value="1"/>
</dbReference>
<dbReference type="Proteomes" id="UP000002279">
    <property type="component" value="Unplaced"/>
</dbReference>
<dbReference type="GO" id="GO:0005550">
    <property type="term" value="F:pheromone binding"/>
    <property type="evidence" value="ECO:0000318"/>
    <property type="project" value="GO_Central"/>
</dbReference>
<accession>F7CE51</accession>
<reference evidence="12" key="1">
    <citation type="submission" date="2025-08" db="UniProtKB">
        <authorList>
            <consortium name="Ensembl"/>
        </authorList>
    </citation>
    <scope>IDENTIFICATION</scope>
    <source>
        <strain evidence="12">Glennie</strain>
    </source>
</reference>
<feature type="transmembrane region" description="Helical" evidence="11">
    <location>
        <begin position="283"/>
        <end position="301"/>
    </location>
</feature>
<keyword evidence="7 11" id="KW-0297">G-protein coupled receptor</keyword>
<dbReference type="Gene3D" id="1.20.1070.10">
    <property type="entry name" value="Rhodopsin 7-helix transmembrane proteins"/>
    <property type="match status" value="1"/>
</dbReference>
<evidence type="ECO:0000256" key="2">
    <source>
        <dbReference type="ARBA" id="ARBA00010663"/>
    </source>
</evidence>
<evidence type="ECO:0000256" key="4">
    <source>
        <dbReference type="ARBA" id="ARBA00022507"/>
    </source>
</evidence>
<evidence type="ECO:0000313" key="13">
    <source>
        <dbReference type="Proteomes" id="UP000002279"/>
    </source>
</evidence>
<feature type="transmembrane region" description="Helical" evidence="11">
    <location>
        <begin position="31"/>
        <end position="58"/>
    </location>
</feature>
<feature type="transmembrane region" description="Helical" evidence="11">
    <location>
        <begin position="70"/>
        <end position="88"/>
    </location>
</feature>
<keyword evidence="4 11" id="KW-0589">Pheromone response</keyword>
<dbReference type="Ensembl" id="ENSOANT00000029072.2">
    <property type="protein sequence ID" value="ENSOANP00000025268.2"/>
    <property type="gene ID" value="ENSOANG00000019914.2"/>
</dbReference>
<reference evidence="12" key="2">
    <citation type="submission" date="2025-09" db="UniProtKB">
        <authorList>
            <consortium name="Ensembl"/>
        </authorList>
    </citation>
    <scope>IDENTIFICATION</scope>
    <source>
        <strain evidence="12">Glennie</strain>
    </source>
</reference>
<comment type="subcellular location">
    <subcellularLocation>
        <location evidence="1 11">Cell membrane</location>
        <topology evidence="1 11">Multi-pass membrane protein</topology>
    </subcellularLocation>
</comment>
<evidence type="ECO:0000256" key="6">
    <source>
        <dbReference type="ARBA" id="ARBA00022989"/>
    </source>
</evidence>